<dbReference type="GO" id="GO:0005886">
    <property type="term" value="C:plasma membrane"/>
    <property type="evidence" value="ECO:0007669"/>
    <property type="project" value="TreeGrafter"/>
</dbReference>
<reference evidence="2" key="1">
    <citation type="submission" date="2020-12" db="EMBL/GenBank/DDBJ databases">
        <title>Clostridium thailandense sp. nov., a novel acetogenic bacterium isolated from peat land soil in Thailand.</title>
        <authorList>
            <person name="Chaikitkaew S."/>
            <person name="Birkeland N.K."/>
        </authorList>
    </citation>
    <scope>NUCLEOTIDE SEQUENCE</scope>
    <source>
        <strain evidence="2">DSM 17425</strain>
    </source>
</reference>
<evidence type="ECO:0000313" key="3">
    <source>
        <dbReference type="Proteomes" id="UP000622687"/>
    </source>
</evidence>
<feature type="transmembrane region" description="Helical" evidence="1">
    <location>
        <begin position="34"/>
        <end position="54"/>
    </location>
</feature>
<accession>A0A934HPL1</accession>
<evidence type="ECO:0000313" key="2">
    <source>
        <dbReference type="EMBL" id="MBI6872000.1"/>
    </source>
</evidence>
<comment type="caution">
    <text evidence="2">The sequence shown here is derived from an EMBL/GenBank/DDBJ whole genome shotgun (WGS) entry which is preliminary data.</text>
</comment>
<feature type="transmembrane region" description="Helical" evidence="1">
    <location>
        <begin position="6"/>
        <end position="22"/>
    </location>
</feature>
<gene>
    <name evidence="2" type="ORF">I6U51_04665</name>
</gene>
<dbReference type="AlphaFoldDB" id="A0A934HPL1"/>
<dbReference type="EMBL" id="JAEEGB010000005">
    <property type="protein sequence ID" value="MBI6872000.1"/>
    <property type="molecule type" value="Genomic_DNA"/>
</dbReference>
<dbReference type="InterPro" id="IPR006750">
    <property type="entry name" value="YdcZ"/>
</dbReference>
<feature type="transmembrane region" description="Helical" evidence="1">
    <location>
        <begin position="74"/>
        <end position="92"/>
    </location>
</feature>
<dbReference type="PANTHER" id="PTHR34821:SF2">
    <property type="entry name" value="INNER MEMBRANE PROTEIN YDCZ"/>
    <property type="match status" value="1"/>
</dbReference>
<feature type="transmembrane region" description="Helical" evidence="1">
    <location>
        <begin position="129"/>
        <end position="148"/>
    </location>
</feature>
<keyword evidence="1" id="KW-0472">Membrane</keyword>
<sequence length="151" mass="16328">MKGIYYALSLISGLAIATQVAVNGKLRSNLGDPILTSFISFAVGAIGLAIAFFASIWLGVQARPDLANFKNTNWWMWTGGLFGAFYIFTTIFASPKIGFANMFSLVIAGQIILAVIFDHFGAFNMQVHAINPLRAVGIILLIAGVYIIQTH</sequence>
<dbReference type="Pfam" id="PF04657">
    <property type="entry name" value="DMT_YdcZ"/>
    <property type="match status" value="1"/>
</dbReference>
<proteinExistence type="predicted"/>
<keyword evidence="3" id="KW-1185">Reference proteome</keyword>
<evidence type="ECO:0000256" key="1">
    <source>
        <dbReference type="SAM" id="Phobius"/>
    </source>
</evidence>
<name>A0A934HPL1_9CLOT</name>
<organism evidence="2 3">
    <name type="scientific">Clostridium aciditolerans</name>
    <dbReference type="NCBI Taxonomy" id="339861"/>
    <lineage>
        <taxon>Bacteria</taxon>
        <taxon>Bacillati</taxon>
        <taxon>Bacillota</taxon>
        <taxon>Clostridia</taxon>
        <taxon>Eubacteriales</taxon>
        <taxon>Clostridiaceae</taxon>
        <taxon>Clostridium</taxon>
    </lineage>
</organism>
<protein>
    <submittedName>
        <fullName evidence="2">DMT family transporter</fullName>
    </submittedName>
</protein>
<dbReference type="Proteomes" id="UP000622687">
    <property type="component" value="Unassembled WGS sequence"/>
</dbReference>
<keyword evidence="1" id="KW-0812">Transmembrane</keyword>
<dbReference type="PANTHER" id="PTHR34821">
    <property type="entry name" value="INNER MEMBRANE PROTEIN YDCZ"/>
    <property type="match status" value="1"/>
</dbReference>
<dbReference type="RefSeq" id="WP_211141429.1">
    <property type="nucleotide sequence ID" value="NZ_JAEEGB010000005.1"/>
</dbReference>
<feature type="transmembrane region" description="Helical" evidence="1">
    <location>
        <begin position="99"/>
        <end position="117"/>
    </location>
</feature>
<keyword evidence="1" id="KW-1133">Transmembrane helix</keyword>